<proteinExistence type="predicted"/>
<organism evidence="2 3">
    <name type="scientific">Hymenobacter setariae</name>
    <dbReference type="NCBI Taxonomy" id="2594794"/>
    <lineage>
        <taxon>Bacteria</taxon>
        <taxon>Pseudomonadati</taxon>
        <taxon>Bacteroidota</taxon>
        <taxon>Cytophagia</taxon>
        <taxon>Cytophagales</taxon>
        <taxon>Hymenobacteraceae</taxon>
        <taxon>Hymenobacter</taxon>
    </lineage>
</organism>
<keyword evidence="2" id="KW-0449">Lipoprotein</keyword>
<sequence>MKISLYPKALLLAGVALLAGCKQGEEAGCRPDPAANAPVASLQLKHLERAFFQIKNPAQGLQFMQANPAFARYYLQVGQAPSPNALATSLAQLATNPALEKLGRETAAAFPDSASLRRDLGTMFGKVHYYFPDFKTPPVAATYVSGLLGKDIFVNDSLLVLSLDWYIGPKASYRPDLPGYMLRRYRPANLLPTLATAVAGKYVPRKLTAPSVLDEMISQGKRLYFAGQVLPCAPDTLLMGYTGKELSGLQFNEAKVWGHFLENNLLYSSTPFLIQKYVAERPNVPEIDATCPGRVGQWVGLQIIRKYMAEHPGVTLPQLMAQTDAQRILTESHYRPKKS</sequence>
<gene>
    <name evidence="2" type="ORF">FNT36_23010</name>
</gene>
<evidence type="ECO:0000313" key="3">
    <source>
        <dbReference type="Proteomes" id="UP000317624"/>
    </source>
</evidence>
<comment type="caution">
    <text evidence="2">The sequence shown here is derived from an EMBL/GenBank/DDBJ whole genome shotgun (WGS) entry which is preliminary data.</text>
</comment>
<reference evidence="2 3" key="1">
    <citation type="submission" date="2019-07" db="EMBL/GenBank/DDBJ databases">
        <title>Hymenobacter sp. straun FUR1 Genome sequencing and assembly.</title>
        <authorList>
            <person name="Chhetri G."/>
        </authorList>
    </citation>
    <scope>NUCLEOTIDE SEQUENCE [LARGE SCALE GENOMIC DNA]</scope>
    <source>
        <strain evidence="2 3">Fur1</strain>
    </source>
</reference>
<evidence type="ECO:0000313" key="2">
    <source>
        <dbReference type="EMBL" id="TVT37280.1"/>
    </source>
</evidence>
<keyword evidence="1" id="KW-0732">Signal</keyword>
<dbReference type="Pfam" id="PF25594">
    <property type="entry name" value="GldB_lipo"/>
    <property type="match status" value="1"/>
</dbReference>
<keyword evidence="3" id="KW-1185">Reference proteome</keyword>
<dbReference type="Proteomes" id="UP000317624">
    <property type="component" value="Unassembled WGS sequence"/>
</dbReference>
<feature type="signal peptide" evidence="1">
    <location>
        <begin position="1"/>
        <end position="19"/>
    </location>
</feature>
<dbReference type="PROSITE" id="PS51257">
    <property type="entry name" value="PROKAR_LIPOPROTEIN"/>
    <property type="match status" value="1"/>
</dbReference>
<dbReference type="OrthoDB" id="976022at2"/>
<protein>
    <submittedName>
        <fullName evidence="2">Gliding motility lipoprotein GldB</fullName>
    </submittedName>
</protein>
<dbReference type="AlphaFoldDB" id="A0A558BL98"/>
<dbReference type="InterPro" id="IPR019853">
    <property type="entry name" value="GldB-like"/>
</dbReference>
<feature type="chain" id="PRO_5035280574" evidence="1">
    <location>
        <begin position="20"/>
        <end position="339"/>
    </location>
</feature>
<dbReference type="RefSeq" id="WP_144852686.1">
    <property type="nucleotide sequence ID" value="NZ_VMRJ01000007.1"/>
</dbReference>
<dbReference type="EMBL" id="VMRJ01000007">
    <property type="protein sequence ID" value="TVT37280.1"/>
    <property type="molecule type" value="Genomic_DNA"/>
</dbReference>
<name>A0A558BL98_9BACT</name>
<accession>A0A558BL98</accession>
<evidence type="ECO:0000256" key="1">
    <source>
        <dbReference type="SAM" id="SignalP"/>
    </source>
</evidence>